<evidence type="ECO:0000256" key="6">
    <source>
        <dbReference type="ARBA" id="ARBA00023163"/>
    </source>
</evidence>
<gene>
    <name evidence="9" type="primary">MED10</name>
    <name evidence="10" type="ORF">Bpfe_008729</name>
</gene>
<evidence type="ECO:0000313" key="10">
    <source>
        <dbReference type="EMBL" id="KAK0061814.1"/>
    </source>
</evidence>
<organism evidence="10 11">
    <name type="scientific">Biomphalaria pfeifferi</name>
    <name type="common">Bloodfluke planorb</name>
    <name type="synonym">Freshwater snail</name>
    <dbReference type="NCBI Taxonomy" id="112525"/>
    <lineage>
        <taxon>Eukaryota</taxon>
        <taxon>Metazoa</taxon>
        <taxon>Spiralia</taxon>
        <taxon>Lophotrochozoa</taxon>
        <taxon>Mollusca</taxon>
        <taxon>Gastropoda</taxon>
        <taxon>Heterobranchia</taxon>
        <taxon>Euthyneura</taxon>
        <taxon>Panpulmonata</taxon>
        <taxon>Hygrophila</taxon>
        <taxon>Lymnaeoidea</taxon>
        <taxon>Planorbidae</taxon>
        <taxon>Biomphalaria</taxon>
    </lineage>
</organism>
<dbReference type="EMBL" id="JASAOG010000028">
    <property type="protein sequence ID" value="KAK0061814.1"/>
    <property type="molecule type" value="Genomic_DNA"/>
</dbReference>
<evidence type="ECO:0000256" key="7">
    <source>
        <dbReference type="ARBA" id="ARBA00023242"/>
    </source>
</evidence>
<comment type="subunit">
    <text evidence="9">Component of the Mediator complex.</text>
</comment>
<comment type="caution">
    <text evidence="10">The sequence shown here is derived from an EMBL/GenBank/DDBJ whole genome shotgun (WGS) entry which is preliminary data.</text>
</comment>
<reference evidence="10" key="2">
    <citation type="submission" date="2023-04" db="EMBL/GenBank/DDBJ databases">
        <authorList>
            <person name="Bu L."/>
            <person name="Lu L."/>
            <person name="Laidemitt M.R."/>
            <person name="Zhang S.M."/>
            <person name="Mutuku M."/>
            <person name="Mkoji G."/>
            <person name="Steinauer M."/>
            <person name="Loker E.S."/>
        </authorList>
    </citation>
    <scope>NUCLEOTIDE SEQUENCE</scope>
    <source>
        <strain evidence="10">KasaAsao</strain>
        <tissue evidence="10">Whole Snail</tissue>
    </source>
</reference>
<sequence>MADKTEKFDTLEQKLELFIENTRQMGIIVSDFQPQGQNVLNQKIQTMVTEMNEIDKLRTQVPDVHVPLEVFDYIDQGRNPNLYTKDCLEKALAKNEQVKGKTDSLKRFKAMLLLELSKVFPSEMEIRDVDVDMMPQLKLKTCLIVIYRTEDFKKILLCLSYAQSRLMFDESVLIRL</sequence>
<evidence type="ECO:0000313" key="11">
    <source>
        <dbReference type="Proteomes" id="UP001233172"/>
    </source>
</evidence>
<reference evidence="10" key="1">
    <citation type="journal article" date="2023" name="PLoS Negl. Trop. Dis.">
        <title>A genome sequence for Biomphalaria pfeifferi, the major vector snail for the human-infecting parasite Schistosoma mansoni.</title>
        <authorList>
            <person name="Bu L."/>
            <person name="Lu L."/>
            <person name="Laidemitt M.R."/>
            <person name="Zhang S.M."/>
            <person name="Mutuku M."/>
            <person name="Mkoji G."/>
            <person name="Steinauer M."/>
            <person name="Loker E.S."/>
        </authorList>
    </citation>
    <scope>NUCLEOTIDE SEQUENCE</scope>
    <source>
        <strain evidence="10">KasaAsao</strain>
    </source>
</reference>
<comment type="subcellular location">
    <subcellularLocation>
        <location evidence="1 9">Nucleus</location>
    </subcellularLocation>
</comment>
<dbReference type="InterPro" id="IPR019145">
    <property type="entry name" value="Mediator_Med10"/>
</dbReference>
<dbReference type="GO" id="GO:0006357">
    <property type="term" value="P:regulation of transcription by RNA polymerase II"/>
    <property type="evidence" value="ECO:0007669"/>
    <property type="project" value="InterPro"/>
</dbReference>
<evidence type="ECO:0000256" key="1">
    <source>
        <dbReference type="ARBA" id="ARBA00004123"/>
    </source>
</evidence>
<protein>
    <recommendedName>
        <fullName evidence="3 9">Mediator of RNA polymerase II transcription subunit 10</fullName>
    </recommendedName>
    <alternativeName>
        <fullName evidence="8 9">Mediator complex subunit 10</fullName>
    </alternativeName>
</protein>
<evidence type="ECO:0000256" key="2">
    <source>
        <dbReference type="ARBA" id="ARBA00005389"/>
    </source>
</evidence>
<evidence type="ECO:0000256" key="8">
    <source>
        <dbReference type="ARBA" id="ARBA00032004"/>
    </source>
</evidence>
<dbReference type="GO" id="GO:0016592">
    <property type="term" value="C:mediator complex"/>
    <property type="evidence" value="ECO:0007669"/>
    <property type="project" value="InterPro"/>
</dbReference>
<name>A0AAD8BVV1_BIOPF</name>
<evidence type="ECO:0000256" key="9">
    <source>
        <dbReference type="RuleBase" id="RU364146"/>
    </source>
</evidence>
<evidence type="ECO:0000256" key="3">
    <source>
        <dbReference type="ARBA" id="ARBA00019617"/>
    </source>
</evidence>
<evidence type="ECO:0000256" key="4">
    <source>
        <dbReference type="ARBA" id="ARBA00023015"/>
    </source>
</evidence>
<dbReference type="AlphaFoldDB" id="A0AAD8BVV1"/>
<keyword evidence="6 9" id="KW-0804">Transcription</keyword>
<evidence type="ECO:0000256" key="5">
    <source>
        <dbReference type="ARBA" id="ARBA00023159"/>
    </source>
</evidence>
<comment type="function">
    <text evidence="9">Component of the Mediator complex, a coactivator involved in the regulated transcription of nearly all RNA polymerase II-dependent genes. Mediator functions as a bridge to convey information from gene-specific regulatory proteins to the basal RNA polymerase II transcription machinery. Mediator is recruited to promoters by direct interactions with regulatory proteins and serves as a scaffold for the assembly of a functional preinitiation complex with RNA polymerase II and the general transcription factors.</text>
</comment>
<feature type="non-terminal residue" evidence="10">
    <location>
        <position position="1"/>
    </location>
</feature>
<dbReference type="Pfam" id="PF09748">
    <property type="entry name" value="Med10"/>
    <property type="match status" value="1"/>
</dbReference>
<keyword evidence="11" id="KW-1185">Reference proteome</keyword>
<dbReference type="PANTHER" id="PTHR13345:SF13">
    <property type="entry name" value="MEDIATOR OF RNA POLYMERASE II TRANSCRIPTION SUBUNIT 10"/>
    <property type="match status" value="1"/>
</dbReference>
<proteinExistence type="inferred from homology"/>
<dbReference type="PANTHER" id="PTHR13345">
    <property type="entry name" value="MEDIATOR OF RNA POLYMERASE II TRANSCRIPTION SUBUNIT 10"/>
    <property type="match status" value="1"/>
</dbReference>
<keyword evidence="5 9" id="KW-0010">Activator</keyword>
<keyword evidence="4 9" id="KW-0805">Transcription regulation</keyword>
<dbReference type="GO" id="GO:0003712">
    <property type="term" value="F:transcription coregulator activity"/>
    <property type="evidence" value="ECO:0007669"/>
    <property type="project" value="InterPro"/>
</dbReference>
<accession>A0AAD8BVV1</accession>
<dbReference type="Proteomes" id="UP001233172">
    <property type="component" value="Unassembled WGS sequence"/>
</dbReference>
<comment type="similarity">
    <text evidence="2 9">Belongs to the Mediator complex subunit 10 family.</text>
</comment>
<keyword evidence="7 9" id="KW-0539">Nucleus</keyword>